<dbReference type="InterPro" id="IPR045864">
    <property type="entry name" value="aa-tRNA-synth_II/BPL/LPL"/>
</dbReference>
<accession>A0A4Q9KXD5</accession>
<reference evidence="13 14" key="1">
    <citation type="submission" date="2017-12" db="EMBL/GenBank/DDBJ databases">
        <authorList>
            <person name="Pombert J.-F."/>
            <person name="Haag K.L."/>
            <person name="Ebert D."/>
        </authorList>
    </citation>
    <scope>NUCLEOTIDE SEQUENCE [LARGE SCALE GENOMIC DNA]</scope>
    <source>
        <strain evidence="13">BE-OM-2</strain>
    </source>
</reference>
<dbReference type="InterPro" id="IPR002312">
    <property type="entry name" value="Asp/Asn-tRNA-synth_IIb"/>
</dbReference>
<dbReference type="EMBL" id="PITI01001908">
    <property type="protein sequence ID" value="TBT99627.1"/>
    <property type="molecule type" value="Genomic_DNA"/>
</dbReference>
<dbReference type="GO" id="GO:0004816">
    <property type="term" value="F:asparagine-tRNA ligase activity"/>
    <property type="evidence" value="ECO:0007669"/>
    <property type="project" value="UniProtKB-EC"/>
</dbReference>
<protein>
    <recommendedName>
        <fullName evidence="3">asparagine--tRNA ligase</fullName>
        <ecNumber evidence="3">6.1.1.22</ecNumber>
    </recommendedName>
    <alternativeName>
        <fullName evidence="10">Asparaginyl-tRNA synthetase</fullName>
    </alternativeName>
</protein>
<dbReference type="VEuPathDB" id="MicrosporidiaDB:CWI39_1733p0020"/>
<sequence length="455" mass="53347">MTEKIENQIMDLSIQEESIAYKKVQLTDLSKDFIGQKICTFGWVITCRTTKAGMFIDLYCGFKTIKCLYPREFEHKSISKWTSLTIYGEVKENYKHSKDSSEFEVHIDRMEIFGGKQSPPFPINNETLPFVKLEKGHLNLRTEERIFFLKARSCLMRHFRDFYYKNNYIEITPPTIVKTQVEGGSTLFNLKYYGSDAYLTQSSQLYLETVVPVTQKAYCIMPSYRAEKSNTTRHLSEYTHVEAELADLNFSDLLDSIEKLVSYVISKFYEEMRKDILILNPNFEFLKVVEKPFKRIRYTDAIEFLRNMKYLKEDGTEFVCGDDIPDAGERFLVEKYGEGLPVFLTHFPVSFKPFYMRKEDEDNTFTESCDLLFPGIGEILGGSMRCEKHSELIEGFKREKIDTENYFWYTDLLLYGPFRHGGYGLGFERLLMGLMRWESVNKACLYPRFLTRCAP</sequence>
<evidence type="ECO:0000256" key="10">
    <source>
        <dbReference type="ARBA" id="ARBA00029886"/>
    </source>
</evidence>
<evidence type="ECO:0000256" key="5">
    <source>
        <dbReference type="ARBA" id="ARBA00022598"/>
    </source>
</evidence>
<comment type="caution">
    <text evidence="13">The sequence shown here is derived from an EMBL/GenBank/DDBJ whole genome shotgun (WGS) entry which is preliminary data.</text>
</comment>
<dbReference type="GO" id="GO:0005524">
    <property type="term" value="F:ATP binding"/>
    <property type="evidence" value="ECO:0007669"/>
    <property type="project" value="UniProtKB-KW"/>
</dbReference>
<evidence type="ECO:0000256" key="8">
    <source>
        <dbReference type="ARBA" id="ARBA00022917"/>
    </source>
</evidence>
<name>A0A4Q9KXD5_9MICR</name>
<dbReference type="Gene3D" id="3.30.930.10">
    <property type="entry name" value="Bira Bifunctional Protein, Domain 2"/>
    <property type="match status" value="1"/>
</dbReference>
<evidence type="ECO:0000313" key="13">
    <source>
        <dbReference type="EMBL" id="TBT99627.1"/>
    </source>
</evidence>
<dbReference type="PANTHER" id="PTHR22594">
    <property type="entry name" value="ASPARTYL/LYSYL-TRNA SYNTHETASE"/>
    <property type="match status" value="1"/>
</dbReference>
<keyword evidence="5 13" id="KW-0436">Ligase</keyword>
<dbReference type="InterPro" id="IPR012340">
    <property type="entry name" value="NA-bd_OB-fold"/>
</dbReference>
<dbReference type="SUPFAM" id="SSF50249">
    <property type="entry name" value="Nucleic acid-binding proteins"/>
    <property type="match status" value="1"/>
</dbReference>
<dbReference type="STRING" id="148818.A0A4Q9KXD5"/>
<organism evidence="13 14">
    <name type="scientific">Hamiltosporidium magnivora</name>
    <dbReference type="NCBI Taxonomy" id="148818"/>
    <lineage>
        <taxon>Eukaryota</taxon>
        <taxon>Fungi</taxon>
        <taxon>Fungi incertae sedis</taxon>
        <taxon>Microsporidia</taxon>
        <taxon>Dubosqiidae</taxon>
        <taxon>Hamiltosporidium</taxon>
    </lineage>
</organism>
<comment type="subcellular location">
    <subcellularLocation>
        <location evidence="1">Cytoplasm</location>
    </subcellularLocation>
</comment>
<dbReference type="PANTHER" id="PTHR22594:SF16">
    <property type="entry name" value="ASPARAGINE--TRNA LIGASE, CYTOPLASMIC"/>
    <property type="match status" value="1"/>
</dbReference>
<dbReference type="InterPro" id="IPR004522">
    <property type="entry name" value="Asn-tRNA-ligase"/>
</dbReference>
<evidence type="ECO:0000256" key="11">
    <source>
        <dbReference type="ARBA" id="ARBA00047844"/>
    </source>
</evidence>
<keyword evidence="4" id="KW-0963">Cytoplasm</keyword>
<dbReference type="InterPro" id="IPR004364">
    <property type="entry name" value="Aa-tRNA-synt_II"/>
</dbReference>
<dbReference type="PRINTS" id="PR01042">
    <property type="entry name" value="TRNASYNTHASP"/>
</dbReference>
<dbReference type="AlphaFoldDB" id="A0A4Q9KXD5"/>
<gene>
    <name evidence="13" type="ORF">CWI36_1908p0020</name>
</gene>
<dbReference type="Gene3D" id="2.40.50.140">
    <property type="entry name" value="Nucleic acid-binding proteins"/>
    <property type="match status" value="1"/>
</dbReference>
<evidence type="ECO:0000256" key="1">
    <source>
        <dbReference type="ARBA" id="ARBA00004496"/>
    </source>
</evidence>
<evidence type="ECO:0000256" key="4">
    <source>
        <dbReference type="ARBA" id="ARBA00022490"/>
    </source>
</evidence>
<keyword evidence="8" id="KW-0648">Protein biosynthesis</keyword>
<evidence type="ECO:0000256" key="2">
    <source>
        <dbReference type="ARBA" id="ARBA00008226"/>
    </source>
</evidence>
<dbReference type="EC" id="6.1.1.22" evidence="3"/>
<keyword evidence="14" id="KW-1185">Reference proteome</keyword>
<feature type="domain" description="Aminoacyl-transfer RNA synthetases class-II family profile" evidence="12">
    <location>
        <begin position="155"/>
        <end position="447"/>
    </location>
</feature>
<keyword evidence="9" id="KW-0030">Aminoacyl-tRNA synthetase</keyword>
<keyword evidence="7" id="KW-0067">ATP-binding</keyword>
<evidence type="ECO:0000256" key="6">
    <source>
        <dbReference type="ARBA" id="ARBA00022741"/>
    </source>
</evidence>
<dbReference type="Pfam" id="PF00152">
    <property type="entry name" value="tRNA-synt_2"/>
    <property type="match status" value="1"/>
</dbReference>
<evidence type="ECO:0000256" key="3">
    <source>
        <dbReference type="ARBA" id="ARBA00012816"/>
    </source>
</evidence>
<dbReference type="VEuPathDB" id="MicrosporidiaDB:CWI36_1908p0020"/>
<comment type="catalytic activity">
    <reaction evidence="11">
        <text>tRNA(Asn) + L-asparagine + ATP = L-asparaginyl-tRNA(Asn) + AMP + diphosphate + H(+)</text>
        <dbReference type="Rhea" id="RHEA:11180"/>
        <dbReference type="Rhea" id="RHEA-COMP:9659"/>
        <dbReference type="Rhea" id="RHEA-COMP:9674"/>
        <dbReference type="ChEBI" id="CHEBI:15378"/>
        <dbReference type="ChEBI" id="CHEBI:30616"/>
        <dbReference type="ChEBI" id="CHEBI:33019"/>
        <dbReference type="ChEBI" id="CHEBI:58048"/>
        <dbReference type="ChEBI" id="CHEBI:78442"/>
        <dbReference type="ChEBI" id="CHEBI:78515"/>
        <dbReference type="ChEBI" id="CHEBI:456215"/>
        <dbReference type="EC" id="6.1.1.22"/>
    </reaction>
</comment>
<dbReference type="SUPFAM" id="SSF55681">
    <property type="entry name" value="Class II aaRS and biotin synthetases"/>
    <property type="match status" value="1"/>
</dbReference>
<dbReference type="CDD" id="cd04100">
    <property type="entry name" value="Asp_Lys_Asn_RS_N"/>
    <property type="match status" value="1"/>
</dbReference>
<dbReference type="Proteomes" id="UP000291404">
    <property type="component" value="Unassembled WGS sequence"/>
</dbReference>
<evidence type="ECO:0000256" key="9">
    <source>
        <dbReference type="ARBA" id="ARBA00023146"/>
    </source>
</evidence>
<dbReference type="GO" id="GO:0006421">
    <property type="term" value="P:asparaginyl-tRNA aminoacylation"/>
    <property type="evidence" value="ECO:0007669"/>
    <property type="project" value="InterPro"/>
</dbReference>
<evidence type="ECO:0000259" key="12">
    <source>
        <dbReference type="PROSITE" id="PS50862"/>
    </source>
</evidence>
<evidence type="ECO:0000313" key="14">
    <source>
        <dbReference type="Proteomes" id="UP000291404"/>
    </source>
</evidence>
<evidence type="ECO:0000256" key="7">
    <source>
        <dbReference type="ARBA" id="ARBA00022840"/>
    </source>
</evidence>
<comment type="similarity">
    <text evidence="2">Belongs to the class-II aminoacyl-tRNA synthetase family.</text>
</comment>
<proteinExistence type="inferred from homology"/>
<dbReference type="InterPro" id="IPR006195">
    <property type="entry name" value="aa-tRNA-synth_II"/>
</dbReference>
<dbReference type="GO" id="GO:0005737">
    <property type="term" value="C:cytoplasm"/>
    <property type="evidence" value="ECO:0007669"/>
    <property type="project" value="UniProtKB-SubCell"/>
</dbReference>
<keyword evidence="6" id="KW-0547">Nucleotide-binding</keyword>
<dbReference type="NCBIfam" id="TIGR00457">
    <property type="entry name" value="asnS"/>
    <property type="match status" value="1"/>
</dbReference>
<dbReference type="PROSITE" id="PS50862">
    <property type="entry name" value="AA_TRNA_LIGASE_II"/>
    <property type="match status" value="1"/>
</dbReference>